<accession>A0A7I9VFT2</accession>
<keyword evidence="5" id="KW-1185">Reference proteome</keyword>
<dbReference type="EMBL" id="BJTG01000001">
    <property type="protein sequence ID" value="GEJ55266.1"/>
    <property type="molecule type" value="Genomic_DNA"/>
</dbReference>
<comment type="caution">
    <text evidence="4">The sequence shown here is derived from an EMBL/GenBank/DDBJ whole genome shotgun (WGS) entry which is preliminary data.</text>
</comment>
<gene>
    <name evidence="4" type="ORF">AMYX_00070</name>
</gene>
<evidence type="ECO:0000259" key="3">
    <source>
        <dbReference type="Pfam" id="PF04187"/>
    </source>
</evidence>
<evidence type="ECO:0000313" key="4">
    <source>
        <dbReference type="EMBL" id="GEJ55266.1"/>
    </source>
</evidence>
<dbReference type="CDD" id="cd14727">
    <property type="entry name" value="ChanN-like"/>
    <property type="match status" value="1"/>
</dbReference>
<proteinExistence type="predicted"/>
<evidence type="ECO:0000313" key="5">
    <source>
        <dbReference type="Proteomes" id="UP000503640"/>
    </source>
</evidence>
<evidence type="ECO:0000256" key="1">
    <source>
        <dbReference type="SAM" id="MobiDB-lite"/>
    </source>
</evidence>
<dbReference type="PROSITE" id="PS51257">
    <property type="entry name" value="PROKAR_LIPOPROTEIN"/>
    <property type="match status" value="1"/>
</dbReference>
<dbReference type="RefSeq" id="WP_235969372.1">
    <property type="nucleotide sequence ID" value="NZ_BJTG01000001.1"/>
</dbReference>
<protein>
    <recommendedName>
        <fullName evidence="3">Haem-binding uptake Tiki superfamily ChaN domain-containing protein</fullName>
    </recommendedName>
</protein>
<feature type="region of interest" description="Disordered" evidence="1">
    <location>
        <begin position="318"/>
        <end position="343"/>
    </location>
</feature>
<dbReference type="SUPFAM" id="SSF159501">
    <property type="entry name" value="EreA/ChaN-like"/>
    <property type="match status" value="1"/>
</dbReference>
<feature type="signal peptide" evidence="2">
    <location>
        <begin position="1"/>
        <end position="27"/>
    </location>
</feature>
<dbReference type="InterPro" id="IPR007314">
    <property type="entry name" value="Cofac_haem-bd_dom"/>
</dbReference>
<dbReference type="Gene3D" id="3.40.50.11550">
    <property type="match status" value="2"/>
</dbReference>
<feature type="domain" description="Haem-binding uptake Tiki superfamily ChaN" evidence="3">
    <location>
        <begin position="61"/>
        <end position="266"/>
    </location>
</feature>
<name>A0A7I9VFT2_9BACT</name>
<keyword evidence="2" id="KW-0732">Signal</keyword>
<reference evidence="5" key="1">
    <citation type="journal article" date="2020" name="Appl. Environ. Microbiol.">
        <title>Diazotrophic Anaeromyxobacter Isolates from Soils.</title>
        <authorList>
            <person name="Masuda Y."/>
            <person name="Yamanaka H."/>
            <person name="Xu Z.X."/>
            <person name="Shiratori Y."/>
            <person name="Aono T."/>
            <person name="Amachi S."/>
            <person name="Senoo K."/>
            <person name="Itoh H."/>
        </authorList>
    </citation>
    <scope>NUCLEOTIDE SEQUENCE [LARGE SCALE GENOMIC DNA]</scope>
    <source>
        <strain evidence="5">R267</strain>
    </source>
</reference>
<organism evidence="4 5">
    <name type="scientific">Anaeromyxobacter diazotrophicus</name>
    <dbReference type="NCBI Taxonomy" id="2590199"/>
    <lineage>
        <taxon>Bacteria</taxon>
        <taxon>Pseudomonadati</taxon>
        <taxon>Myxococcota</taxon>
        <taxon>Myxococcia</taxon>
        <taxon>Myxococcales</taxon>
        <taxon>Cystobacterineae</taxon>
        <taxon>Anaeromyxobacteraceae</taxon>
        <taxon>Anaeromyxobacter</taxon>
    </lineage>
</organism>
<dbReference type="Proteomes" id="UP000503640">
    <property type="component" value="Unassembled WGS sequence"/>
</dbReference>
<dbReference type="Pfam" id="PF04187">
    <property type="entry name" value="Cofac_haem_bdg"/>
    <property type="match status" value="1"/>
</dbReference>
<evidence type="ECO:0000256" key="2">
    <source>
        <dbReference type="SAM" id="SignalP"/>
    </source>
</evidence>
<sequence length="343" mass="36523">MTSPASRPSALLALPLLLAACATHPRAAGADGLLHADHPLAGRIWDVRAGAFVDDAALERALVSADFVLLGETHDNPEHHRLQARALAGLVAAGRRPAVAFEMLDVAQQPRVDEALAGPGPHDPGALARAIGWAKSGWPDFALYRPIFEVALRAGLPIEAANLSRKQVHEVVRTGAASLAPEVRTLLDRAGPLSKEATDEIRDEMYESHCREMPRTMLEPFVTMQRARDAQMAERLLAAARGREGGAVLIAGAGHVRDDRAVPSYLAREAPGRTRRAVAFQEVSPALRTPADYAAAFGAGGLPFDYVVFTAAAPREDPCQGLREHQRRPGPGPQAPAPAGVDL</sequence>
<feature type="chain" id="PRO_5029508921" description="Haem-binding uptake Tiki superfamily ChaN domain-containing protein" evidence="2">
    <location>
        <begin position="28"/>
        <end position="343"/>
    </location>
</feature>
<dbReference type="AlphaFoldDB" id="A0A7I9VFT2"/>